<dbReference type="PANTHER" id="PTHR33169:SF14">
    <property type="entry name" value="TRANSCRIPTIONAL REGULATOR RV3488"/>
    <property type="match status" value="1"/>
</dbReference>
<dbReference type="PANTHER" id="PTHR33169">
    <property type="entry name" value="PADR-FAMILY TRANSCRIPTIONAL REGULATOR"/>
    <property type="match status" value="1"/>
</dbReference>
<dbReference type="PATRIC" id="fig|1173027.3.peg.7040"/>
<dbReference type="Gene3D" id="1.10.10.10">
    <property type="entry name" value="Winged helix-like DNA-binding domain superfamily/Winged helix DNA-binding domain"/>
    <property type="match status" value="1"/>
</dbReference>
<protein>
    <submittedName>
        <fullName evidence="2">Putative transcriptional regulator</fullName>
    </submittedName>
</protein>
<dbReference type="InterPro" id="IPR005149">
    <property type="entry name" value="Tscrpt_reg_PadR_N"/>
</dbReference>
<dbReference type="InterPro" id="IPR052509">
    <property type="entry name" value="Metal_resp_DNA-bind_regulator"/>
</dbReference>
<dbReference type="eggNOG" id="COG1695">
    <property type="taxonomic scope" value="Bacteria"/>
</dbReference>
<dbReference type="RefSeq" id="WP_015186077.1">
    <property type="nucleotide sequence ID" value="NC_019738.1"/>
</dbReference>
<keyword evidence="3" id="KW-1185">Reference proteome</keyword>
<dbReference type="EMBL" id="CP003630">
    <property type="protein sequence ID" value="AFZ21950.1"/>
    <property type="molecule type" value="Genomic_DNA"/>
</dbReference>
<dbReference type="AlphaFoldDB" id="K9WNG6"/>
<sequence>MLELATLGLLQSEPLHGYRLKQQLELFMSSSISVNYGAIYPLLKRLEERGEITTLTIDQTDTGPNRKTYAITAEGRQRWHQKMMEHPQESWVNSRSRFFIKFFFFGNLERVERIMLLEHRLHVCQLRVESLENEQLSLTDPYQKGLLQHCFGVHRAEIEWLHEQLTQEQKGLAESQPQVKI</sequence>
<evidence type="ECO:0000313" key="3">
    <source>
        <dbReference type="Proteomes" id="UP000010471"/>
    </source>
</evidence>
<dbReference type="InterPro" id="IPR036388">
    <property type="entry name" value="WH-like_DNA-bd_sf"/>
</dbReference>
<organism evidence="2 3">
    <name type="scientific">Allocoleopsis franciscana PCC 7113</name>
    <dbReference type="NCBI Taxonomy" id="1173027"/>
    <lineage>
        <taxon>Bacteria</taxon>
        <taxon>Bacillati</taxon>
        <taxon>Cyanobacteriota</taxon>
        <taxon>Cyanophyceae</taxon>
        <taxon>Coleofasciculales</taxon>
        <taxon>Coleofasciculaceae</taxon>
        <taxon>Allocoleopsis</taxon>
        <taxon>Allocoleopsis franciscana</taxon>
    </lineage>
</organism>
<evidence type="ECO:0000313" key="2">
    <source>
        <dbReference type="EMBL" id="AFZ21950.1"/>
    </source>
</evidence>
<dbReference type="Proteomes" id="UP000010471">
    <property type="component" value="Chromosome"/>
</dbReference>
<reference evidence="2 3" key="1">
    <citation type="submission" date="2012-06" db="EMBL/GenBank/DDBJ databases">
        <title>Finished chromosome of genome of Microcoleus sp. PCC 7113.</title>
        <authorList>
            <consortium name="US DOE Joint Genome Institute"/>
            <person name="Gugger M."/>
            <person name="Coursin T."/>
            <person name="Rippka R."/>
            <person name="Tandeau De Marsac N."/>
            <person name="Huntemann M."/>
            <person name="Wei C.-L."/>
            <person name="Han J."/>
            <person name="Detter J.C."/>
            <person name="Han C."/>
            <person name="Tapia R."/>
            <person name="Chen A."/>
            <person name="Kyrpides N."/>
            <person name="Mavromatis K."/>
            <person name="Markowitz V."/>
            <person name="Szeto E."/>
            <person name="Ivanova N."/>
            <person name="Pagani I."/>
            <person name="Pati A."/>
            <person name="Goodwin L."/>
            <person name="Nordberg H.P."/>
            <person name="Cantor M.N."/>
            <person name="Hua S.X."/>
            <person name="Woyke T."/>
            <person name="Kerfeld C.A."/>
        </authorList>
    </citation>
    <scope>NUCLEOTIDE SEQUENCE [LARGE SCALE GENOMIC DNA]</scope>
    <source>
        <strain evidence="2 3">PCC 7113</strain>
    </source>
</reference>
<dbReference type="InterPro" id="IPR036390">
    <property type="entry name" value="WH_DNA-bd_sf"/>
</dbReference>
<dbReference type="HOGENOM" id="CLU_089258_3_0_3"/>
<dbReference type="SUPFAM" id="SSF46785">
    <property type="entry name" value="Winged helix' DNA-binding domain"/>
    <property type="match status" value="1"/>
</dbReference>
<dbReference type="KEGG" id="mic:Mic7113_6363"/>
<feature type="domain" description="Transcription regulator PadR N-terminal" evidence="1">
    <location>
        <begin position="7"/>
        <end position="79"/>
    </location>
</feature>
<accession>K9WNG6</accession>
<name>K9WNG6_9CYAN</name>
<dbReference type="OrthoDB" id="2374094at2"/>
<dbReference type="Pfam" id="PF03551">
    <property type="entry name" value="PadR"/>
    <property type="match status" value="1"/>
</dbReference>
<proteinExistence type="predicted"/>
<evidence type="ECO:0000259" key="1">
    <source>
        <dbReference type="Pfam" id="PF03551"/>
    </source>
</evidence>
<gene>
    <name evidence="2" type="ORF">Mic7113_6363</name>
</gene>